<sequence length="60" mass="6640">MRRPHLPRTQRGRRRAVQGLMVACVLALTPMTWMQAAASDRIRTTGDVPATEDDGHIGRG</sequence>
<dbReference type="AlphaFoldDB" id="A0A939JM82"/>
<gene>
    <name evidence="2" type="ORF">J0695_38765</name>
</gene>
<protein>
    <submittedName>
        <fullName evidence="2">Uncharacterized protein</fullName>
    </submittedName>
</protein>
<evidence type="ECO:0000313" key="2">
    <source>
        <dbReference type="EMBL" id="MBO0517652.1"/>
    </source>
</evidence>
<feature type="region of interest" description="Disordered" evidence="1">
    <location>
        <begin position="39"/>
        <end position="60"/>
    </location>
</feature>
<name>A0A939JM82_9ACTN</name>
<keyword evidence="3" id="KW-1185">Reference proteome</keyword>
<organism evidence="2 3">
    <name type="scientific">Streptomyces beijiangensis</name>
    <dbReference type="NCBI Taxonomy" id="163361"/>
    <lineage>
        <taxon>Bacteria</taxon>
        <taxon>Bacillati</taxon>
        <taxon>Actinomycetota</taxon>
        <taxon>Actinomycetes</taxon>
        <taxon>Kitasatosporales</taxon>
        <taxon>Streptomycetaceae</taxon>
        <taxon>Streptomyces</taxon>
    </lineage>
</organism>
<proteinExistence type="predicted"/>
<evidence type="ECO:0000256" key="1">
    <source>
        <dbReference type="SAM" id="MobiDB-lite"/>
    </source>
</evidence>
<dbReference type="EMBL" id="JAFLRJ010000738">
    <property type="protein sequence ID" value="MBO0517652.1"/>
    <property type="molecule type" value="Genomic_DNA"/>
</dbReference>
<dbReference type="Proteomes" id="UP000664167">
    <property type="component" value="Unassembled WGS sequence"/>
</dbReference>
<comment type="caution">
    <text evidence="2">The sequence shown here is derived from an EMBL/GenBank/DDBJ whole genome shotgun (WGS) entry which is preliminary data.</text>
</comment>
<evidence type="ECO:0000313" key="3">
    <source>
        <dbReference type="Proteomes" id="UP000664167"/>
    </source>
</evidence>
<reference evidence="2" key="1">
    <citation type="submission" date="2021-03" db="EMBL/GenBank/DDBJ databases">
        <title>Streptomyces poriferae sp. nov., a novel marine sponge-derived Actinobacteria species with anti-MRSA activity.</title>
        <authorList>
            <person name="Sandoval-Powers M."/>
            <person name="Kralova S."/>
            <person name="Nguyen G.-S."/>
            <person name="Fawwal D."/>
            <person name="Degnes K."/>
            <person name="Klinkenberg G."/>
            <person name="Sletta H."/>
            <person name="Wentzel A."/>
            <person name="Liles M.R."/>
        </authorList>
    </citation>
    <scope>NUCLEOTIDE SEQUENCE</scope>
    <source>
        <strain evidence="2">DSM 41794</strain>
    </source>
</reference>
<feature type="non-terminal residue" evidence="2">
    <location>
        <position position="60"/>
    </location>
</feature>
<accession>A0A939JM82</accession>